<dbReference type="RefSeq" id="WP_346092142.1">
    <property type="nucleotide sequence ID" value="NZ_BAABKS010000053.1"/>
</dbReference>
<dbReference type="PANTHER" id="PTHR46577:SF1">
    <property type="entry name" value="HTH-TYPE TRANSCRIPTIONAL REGULATORY PROTEIN GABR"/>
    <property type="match status" value="1"/>
</dbReference>
<comment type="caution">
    <text evidence="7">The sequence shown here is derived from an EMBL/GenBank/DDBJ whole genome shotgun (WGS) entry which is preliminary data.</text>
</comment>
<evidence type="ECO:0000256" key="1">
    <source>
        <dbReference type="ARBA" id="ARBA00005384"/>
    </source>
</evidence>
<dbReference type="GO" id="GO:0008483">
    <property type="term" value="F:transaminase activity"/>
    <property type="evidence" value="ECO:0007669"/>
    <property type="project" value="UniProtKB-KW"/>
</dbReference>
<dbReference type="InterPro" id="IPR051446">
    <property type="entry name" value="HTH_trans_reg/aminotransferase"/>
</dbReference>
<dbReference type="InterPro" id="IPR036388">
    <property type="entry name" value="WH-like_DNA-bd_sf"/>
</dbReference>
<dbReference type="PANTHER" id="PTHR46577">
    <property type="entry name" value="HTH-TYPE TRANSCRIPTIONAL REGULATORY PROTEIN GABR"/>
    <property type="match status" value="1"/>
</dbReference>
<dbReference type="InterPro" id="IPR004839">
    <property type="entry name" value="Aminotransferase_I/II_large"/>
</dbReference>
<sequence length="490" mass="51947">MPADDLERRIGAHSFARLLGQWRPPDGRALAAALADQVRLLVLDGRLALGTRVPAERELAAALDVSRTTVAHAYESLRENGFLHSRRGSGSWTRLPDARPGQPSALGAFTPINDDSIHDLAFAALPAPLDVVRAAAAAAVNDLDVHLTSHGYEVTGLPVLRDAIARRYTERGLPTTADQILVTSGAQNAIALVLNALVNAGDRVLVEHPTYPNALDAIRVRGGRPVPVQLAADGWDLDQLTAGVRDAAPRLAYLIPDFQNPTGHLMSGDDREAVIALARRTGTTLVVDETLSELPLSVPQPLPFAVHGGAAESSLVISIGSASKIFWGGLRVGWIRASATTIRRLASVRPAIDLGGSVISHLLAARLIDDIAAVAATRRTELLAARDHLRGRLAELFPTWTATRPGGGLSLWIDLGTPASSRLASAARRHGVLLAAGPRFGVDGAFERNLRLPFTLRRDRMDAALDGLAHAWQGLDGIPVVGDADPIAVA</sequence>
<dbReference type="InterPro" id="IPR036390">
    <property type="entry name" value="WH_DNA-bd_sf"/>
</dbReference>
<evidence type="ECO:0000259" key="6">
    <source>
        <dbReference type="PROSITE" id="PS50949"/>
    </source>
</evidence>
<keyword evidence="8" id="KW-1185">Reference proteome</keyword>
<keyword evidence="2" id="KW-0663">Pyridoxal phosphate</keyword>
<dbReference type="Pfam" id="PF00155">
    <property type="entry name" value="Aminotran_1_2"/>
    <property type="match status" value="1"/>
</dbReference>
<dbReference type="Gene3D" id="3.40.640.10">
    <property type="entry name" value="Type I PLP-dependent aspartate aminotransferase-like (Major domain)"/>
    <property type="match status" value="1"/>
</dbReference>
<evidence type="ECO:0000256" key="5">
    <source>
        <dbReference type="ARBA" id="ARBA00023163"/>
    </source>
</evidence>
<dbReference type="SUPFAM" id="SSF46785">
    <property type="entry name" value="Winged helix' DNA-binding domain"/>
    <property type="match status" value="1"/>
</dbReference>
<evidence type="ECO:0000256" key="2">
    <source>
        <dbReference type="ARBA" id="ARBA00022898"/>
    </source>
</evidence>
<dbReference type="PRINTS" id="PR00035">
    <property type="entry name" value="HTHGNTR"/>
</dbReference>
<dbReference type="Pfam" id="PF00392">
    <property type="entry name" value="GntR"/>
    <property type="match status" value="1"/>
</dbReference>
<dbReference type="CDD" id="cd00609">
    <property type="entry name" value="AAT_like"/>
    <property type="match status" value="1"/>
</dbReference>
<dbReference type="Proteomes" id="UP001597182">
    <property type="component" value="Unassembled WGS sequence"/>
</dbReference>
<evidence type="ECO:0000256" key="3">
    <source>
        <dbReference type="ARBA" id="ARBA00023015"/>
    </source>
</evidence>
<protein>
    <submittedName>
        <fullName evidence="7">PLP-dependent aminotransferase family protein</fullName>
    </submittedName>
</protein>
<dbReference type="InterPro" id="IPR000524">
    <property type="entry name" value="Tscrpt_reg_HTH_GntR"/>
</dbReference>
<keyword evidence="7" id="KW-0808">Transferase</keyword>
<organism evidence="7 8">
    <name type="scientific">Pseudonocardia benzenivorans</name>
    <dbReference type="NCBI Taxonomy" id="228005"/>
    <lineage>
        <taxon>Bacteria</taxon>
        <taxon>Bacillati</taxon>
        <taxon>Actinomycetota</taxon>
        <taxon>Actinomycetes</taxon>
        <taxon>Pseudonocardiales</taxon>
        <taxon>Pseudonocardiaceae</taxon>
        <taxon>Pseudonocardia</taxon>
    </lineage>
</organism>
<gene>
    <name evidence="7" type="ORF">ACFQ34_23710</name>
</gene>
<dbReference type="CDD" id="cd07377">
    <property type="entry name" value="WHTH_GntR"/>
    <property type="match status" value="1"/>
</dbReference>
<dbReference type="PROSITE" id="PS50949">
    <property type="entry name" value="HTH_GNTR"/>
    <property type="match status" value="1"/>
</dbReference>
<dbReference type="SMART" id="SM00345">
    <property type="entry name" value="HTH_GNTR"/>
    <property type="match status" value="1"/>
</dbReference>
<accession>A0ABW3VPN9</accession>
<evidence type="ECO:0000256" key="4">
    <source>
        <dbReference type="ARBA" id="ARBA00023125"/>
    </source>
</evidence>
<evidence type="ECO:0000313" key="7">
    <source>
        <dbReference type="EMBL" id="MFD1236306.1"/>
    </source>
</evidence>
<keyword evidence="7" id="KW-0032">Aminotransferase</keyword>
<dbReference type="Gene3D" id="1.10.10.10">
    <property type="entry name" value="Winged helix-like DNA-binding domain superfamily/Winged helix DNA-binding domain"/>
    <property type="match status" value="1"/>
</dbReference>
<feature type="domain" description="HTH gntR-type" evidence="6">
    <location>
        <begin position="28"/>
        <end position="96"/>
    </location>
</feature>
<keyword evidence="5" id="KW-0804">Transcription</keyword>
<proteinExistence type="inferred from homology"/>
<evidence type="ECO:0000313" key="8">
    <source>
        <dbReference type="Proteomes" id="UP001597182"/>
    </source>
</evidence>
<name>A0ABW3VPN9_9PSEU</name>
<reference evidence="8" key="1">
    <citation type="journal article" date="2019" name="Int. J. Syst. Evol. Microbiol.">
        <title>The Global Catalogue of Microorganisms (GCM) 10K type strain sequencing project: providing services to taxonomists for standard genome sequencing and annotation.</title>
        <authorList>
            <consortium name="The Broad Institute Genomics Platform"/>
            <consortium name="The Broad Institute Genome Sequencing Center for Infectious Disease"/>
            <person name="Wu L."/>
            <person name="Ma J."/>
        </authorList>
    </citation>
    <scope>NUCLEOTIDE SEQUENCE [LARGE SCALE GENOMIC DNA]</scope>
    <source>
        <strain evidence="8">CCUG 49018</strain>
    </source>
</reference>
<keyword evidence="3" id="KW-0805">Transcription regulation</keyword>
<keyword evidence="4" id="KW-0238">DNA-binding</keyword>
<dbReference type="InterPro" id="IPR015421">
    <property type="entry name" value="PyrdxlP-dep_Trfase_major"/>
</dbReference>
<dbReference type="SUPFAM" id="SSF53383">
    <property type="entry name" value="PLP-dependent transferases"/>
    <property type="match status" value="1"/>
</dbReference>
<comment type="similarity">
    <text evidence="1">In the C-terminal section; belongs to the class-I pyridoxal-phosphate-dependent aminotransferase family.</text>
</comment>
<dbReference type="InterPro" id="IPR015424">
    <property type="entry name" value="PyrdxlP-dep_Trfase"/>
</dbReference>
<dbReference type="EMBL" id="JBHTMB010000217">
    <property type="protein sequence ID" value="MFD1236306.1"/>
    <property type="molecule type" value="Genomic_DNA"/>
</dbReference>